<feature type="compositionally biased region" description="Low complexity" evidence="1">
    <location>
        <begin position="275"/>
        <end position="288"/>
    </location>
</feature>
<evidence type="ECO:0000256" key="1">
    <source>
        <dbReference type="SAM" id="MobiDB-lite"/>
    </source>
</evidence>
<dbReference type="Proteomes" id="UP001257060">
    <property type="component" value="Unassembled WGS sequence"/>
</dbReference>
<feature type="domain" description="DUF7345" evidence="4">
    <location>
        <begin position="58"/>
        <end position="195"/>
    </location>
</feature>
<evidence type="ECO:0008006" key="7">
    <source>
        <dbReference type="Google" id="ProtNLM"/>
    </source>
</evidence>
<feature type="compositionally biased region" description="Low complexity" evidence="1">
    <location>
        <begin position="310"/>
        <end position="331"/>
    </location>
</feature>
<dbReference type="InterPro" id="IPR055769">
    <property type="entry name" value="DUF7345"/>
</dbReference>
<feature type="compositionally biased region" description="Basic and acidic residues" evidence="1">
    <location>
        <begin position="421"/>
        <end position="431"/>
    </location>
</feature>
<gene>
    <name evidence="5" type="ORF">NDI76_02290</name>
</gene>
<keyword evidence="6" id="KW-1185">Reference proteome</keyword>
<dbReference type="EMBL" id="JAMQOP010000001">
    <property type="protein sequence ID" value="MDS0297570.1"/>
    <property type="molecule type" value="Genomic_DNA"/>
</dbReference>
<dbReference type="Pfam" id="PF24036">
    <property type="entry name" value="DUF7345"/>
    <property type="match status" value="1"/>
</dbReference>
<accession>A0ABU2G9V6</accession>
<keyword evidence="2" id="KW-1133">Transmembrane helix</keyword>
<dbReference type="RefSeq" id="WP_310922388.1">
    <property type="nucleotide sequence ID" value="NZ_JAMQOP010000001.1"/>
</dbReference>
<feature type="domain" description="DUF7343" evidence="3">
    <location>
        <begin position="345"/>
        <end position="406"/>
    </location>
</feature>
<dbReference type="InterPro" id="IPR055767">
    <property type="entry name" value="DUF7343"/>
</dbReference>
<evidence type="ECO:0000259" key="3">
    <source>
        <dbReference type="Pfam" id="PF24034"/>
    </source>
</evidence>
<reference evidence="5 6" key="1">
    <citation type="submission" date="2022-06" db="EMBL/GenBank/DDBJ databases">
        <title>Halogeometricum sp. a new haloarchaeum isolate from saline soil.</title>
        <authorList>
            <person name="Strakova D."/>
            <person name="Galisteo C."/>
            <person name="Sanchez-Porro C."/>
            <person name="Ventosa A."/>
        </authorList>
    </citation>
    <scope>NUCLEOTIDE SEQUENCE [LARGE SCALE GENOMIC DNA]</scope>
    <source>
        <strain evidence="5 6">S1BR25-6</strain>
    </source>
</reference>
<organism evidence="5 6">
    <name type="scientific">Halogeometricum salsisoli</name>
    <dbReference type="NCBI Taxonomy" id="2950536"/>
    <lineage>
        <taxon>Archaea</taxon>
        <taxon>Methanobacteriati</taxon>
        <taxon>Methanobacteriota</taxon>
        <taxon>Stenosarchaea group</taxon>
        <taxon>Halobacteria</taxon>
        <taxon>Halobacteriales</taxon>
        <taxon>Haloferacaceae</taxon>
        <taxon>Halogeometricum</taxon>
    </lineage>
</organism>
<keyword evidence="2" id="KW-0472">Membrane</keyword>
<keyword evidence="2" id="KW-0812">Transmembrane</keyword>
<evidence type="ECO:0000313" key="5">
    <source>
        <dbReference type="EMBL" id="MDS0297570.1"/>
    </source>
</evidence>
<feature type="compositionally biased region" description="Acidic residues" evidence="1">
    <location>
        <begin position="406"/>
        <end position="420"/>
    </location>
</feature>
<name>A0ABU2G9V6_9EURY</name>
<feature type="region of interest" description="Disordered" evidence="1">
    <location>
        <begin position="29"/>
        <end position="52"/>
    </location>
</feature>
<feature type="region of interest" description="Disordered" evidence="1">
    <location>
        <begin position="402"/>
        <end position="431"/>
    </location>
</feature>
<feature type="region of interest" description="Disordered" evidence="1">
    <location>
        <begin position="270"/>
        <end position="342"/>
    </location>
</feature>
<evidence type="ECO:0000259" key="4">
    <source>
        <dbReference type="Pfam" id="PF24036"/>
    </source>
</evidence>
<dbReference type="Pfam" id="PF24034">
    <property type="entry name" value="DUF7343"/>
    <property type="match status" value="1"/>
</dbReference>
<evidence type="ECO:0000313" key="6">
    <source>
        <dbReference type="Proteomes" id="UP001257060"/>
    </source>
</evidence>
<feature type="transmembrane region" description="Helical" evidence="2">
    <location>
        <begin position="240"/>
        <end position="263"/>
    </location>
</feature>
<sequence length="431" mass="44873">MRISALAVALLLVLSGVVPATAAAADAESGAPRVEAPGTAVSPQIDGPFDGDPRTVIRIGLGDDGDAEWRVEMHYRFDSPNESDAFRRLGEEYVDGNTDVGVRADLFERIAARTSEATGRDMEIQNATYDYSVDGEAGTGTLTVEFVWTNFLRQMEDGNLALGDAFRLPSDGEPESWLSLLSEDQRLYVETPPGYATDTTSIEVLQRNNAIILDGPSAFEGEDALVVTYRPTNITDPGGIPWTLVVSGGVVIALLVLLAVVLFRWRSGTGGESGTGTATGTESGAGERPSGGGGRPDDAVSGATGETTNGGVSAGPAAAGEGAGAAPTSEEGAAEAEEPAVDLSLLSDEERIEHLLERNGGRMKQATIVAETDWSDAKVSQLLSAMAEEGRVDKLRLGRENLISLPEEDGGGSGDSADDGNGDRDGSADAR</sequence>
<evidence type="ECO:0000256" key="2">
    <source>
        <dbReference type="SAM" id="Phobius"/>
    </source>
</evidence>
<comment type="caution">
    <text evidence="5">The sequence shown here is derived from an EMBL/GenBank/DDBJ whole genome shotgun (WGS) entry which is preliminary data.</text>
</comment>
<proteinExistence type="predicted"/>
<protein>
    <recommendedName>
        <fullName evidence="7">Transmembrane glycoprotein / HTH domain protein</fullName>
    </recommendedName>
</protein>